<keyword evidence="2" id="KW-0812">Transmembrane</keyword>
<reference evidence="6" key="2">
    <citation type="submission" date="2025-04" db="UniProtKB">
        <authorList>
            <consortium name="RefSeq"/>
        </authorList>
    </citation>
    <scope>IDENTIFICATION</scope>
    <source>
        <tissue evidence="6">Whole body</tissue>
    </source>
</reference>
<dbReference type="Proteomes" id="UP000694846">
    <property type="component" value="Unplaced"/>
</dbReference>
<dbReference type="OrthoDB" id="126772at2759"/>
<dbReference type="InterPro" id="IPR036058">
    <property type="entry name" value="Kazal_dom_sf"/>
</dbReference>
<feature type="compositionally biased region" description="Low complexity" evidence="1">
    <location>
        <begin position="152"/>
        <end position="166"/>
    </location>
</feature>
<evidence type="ECO:0000313" key="6">
    <source>
        <dbReference type="RefSeq" id="XP_025416854.1"/>
    </source>
</evidence>
<proteinExistence type="predicted"/>
<evidence type="ECO:0000256" key="1">
    <source>
        <dbReference type="SAM" id="MobiDB-lite"/>
    </source>
</evidence>
<dbReference type="GeneID" id="112688049"/>
<sequence length="223" mass="24614">MHVLLVKPNANVLRTGAGRSPTTFSRNMCVKRSTMCRLLTALFVCYSLSALSVYGYHGFPRNPVHLPSRNTRQSNWYPNGNGEDYFSGLDPGTGNNNNEYTSVSPNNPNANGNQNYEQPTGGDEYYNNDRQTSTAANRPTRPRPTDRPNQETASTTPSNNNNSGVLNSCNAECKTRTVMEYNPVCGSNEITYQNVRFLRCVADCSRLPISMSYVGKCTAAVSQ</sequence>
<protein>
    <submittedName>
        <fullName evidence="6">E3 ubiquitin-protein ligase cblA-like</fullName>
    </submittedName>
</protein>
<organism evidence="4">
    <name type="scientific">Sipha flava</name>
    <name type="common">yellow sugarcane aphid</name>
    <dbReference type="NCBI Taxonomy" id="143950"/>
    <lineage>
        <taxon>Eukaryota</taxon>
        <taxon>Metazoa</taxon>
        <taxon>Ecdysozoa</taxon>
        <taxon>Arthropoda</taxon>
        <taxon>Hexapoda</taxon>
        <taxon>Insecta</taxon>
        <taxon>Pterygota</taxon>
        <taxon>Neoptera</taxon>
        <taxon>Paraneoptera</taxon>
        <taxon>Hemiptera</taxon>
        <taxon>Sternorrhyncha</taxon>
        <taxon>Aphidomorpha</taxon>
        <taxon>Aphidoidea</taxon>
        <taxon>Aphididae</taxon>
        <taxon>Sipha</taxon>
    </lineage>
</organism>
<feature type="compositionally biased region" description="Low complexity" evidence="1">
    <location>
        <begin position="106"/>
        <end position="115"/>
    </location>
</feature>
<dbReference type="PROSITE" id="PS51465">
    <property type="entry name" value="KAZAL_2"/>
    <property type="match status" value="1"/>
</dbReference>
<feature type="transmembrane region" description="Helical" evidence="2">
    <location>
        <begin position="38"/>
        <end position="59"/>
    </location>
</feature>
<dbReference type="Pfam" id="PF00050">
    <property type="entry name" value="Kazal_1"/>
    <property type="match status" value="1"/>
</dbReference>
<keyword evidence="2" id="KW-0472">Membrane</keyword>
<keyword evidence="2" id="KW-1133">Transmembrane helix</keyword>
<dbReference type="RefSeq" id="XP_025416854.1">
    <property type="nucleotide sequence ID" value="XM_025561069.1"/>
</dbReference>
<feature type="domain" description="Kazal-like" evidence="3">
    <location>
        <begin position="163"/>
        <end position="219"/>
    </location>
</feature>
<feature type="compositionally biased region" description="Polar residues" evidence="1">
    <location>
        <begin position="93"/>
        <end position="105"/>
    </location>
</feature>
<dbReference type="SMART" id="SM00280">
    <property type="entry name" value="KAZAL"/>
    <property type="match status" value="1"/>
</dbReference>
<evidence type="ECO:0000313" key="4">
    <source>
        <dbReference type="EMBL" id="MBY77683.1"/>
    </source>
</evidence>
<dbReference type="SUPFAM" id="SSF100895">
    <property type="entry name" value="Kazal-type serine protease inhibitors"/>
    <property type="match status" value="1"/>
</dbReference>
<gene>
    <name evidence="6" type="primary">LOC112688049</name>
    <name evidence="4" type="ORF">g.118663</name>
</gene>
<accession>A0A2S2QJ14</accession>
<feature type="compositionally biased region" description="Polar residues" evidence="1">
    <location>
        <begin position="68"/>
        <end position="78"/>
    </location>
</feature>
<evidence type="ECO:0000256" key="2">
    <source>
        <dbReference type="SAM" id="Phobius"/>
    </source>
</evidence>
<feature type="region of interest" description="Disordered" evidence="1">
    <location>
        <begin position="60"/>
        <end position="166"/>
    </location>
</feature>
<name>A0A2S2QJ14_9HEMI</name>
<reference evidence="4" key="1">
    <citation type="submission" date="2018-04" db="EMBL/GenBank/DDBJ databases">
        <title>Transcriptome assembly of Sipha flava.</title>
        <authorList>
            <person name="Scully E.D."/>
            <person name="Geib S.M."/>
            <person name="Palmer N.A."/>
            <person name="Koch K."/>
            <person name="Bradshaw J."/>
            <person name="Heng-Moss T."/>
            <person name="Sarath G."/>
        </authorList>
    </citation>
    <scope>NUCLEOTIDE SEQUENCE</scope>
</reference>
<dbReference type="InterPro" id="IPR002350">
    <property type="entry name" value="Kazal_dom"/>
</dbReference>
<dbReference type="Gene3D" id="3.30.60.30">
    <property type="match status" value="1"/>
</dbReference>
<dbReference type="AlphaFoldDB" id="A0A2S2QJ14"/>
<evidence type="ECO:0000313" key="5">
    <source>
        <dbReference type="Proteomes" id="UP000694846"/>
    </source>
</evidence>
<keyword evidence="5" id="KW-1185">Reference proteome</keyword>
<dbReference type="EMBL" id="GGMS01008480">
    <property type="protein sequence ID" value="MBY77683.1"/>
    <property type="molecule type" value="Transcribed_RNA"/>
</dbReference>
<evidence type="ECO:0000259" key="3">
    <source>
        <dbReference type="PROSITE" id="PS51465"/>
    </source>
</evidence>